<sequence>MASGRCEEPISLEEAALSAHAMAQPSKKSYVHGCSQIPLLFETVGERLRSAVDQVPNKEFVIFKRDNIRANILSTSKRC</sequence>
<comment type="caution">
    <text evidence="1">The sequence shown here is derived from an EMBL/GenBank/DDBJ whole genome shotgun (WGS) entry which is preliminary data.</text>
</comment>
<keyword evidence="2" id="KW-1185">Reference proteome</keyword>
<dbReference type="EMBL" id="JAHQIW010007136">
    <property type="protein sequence ID" value="KAJ1372403.1"/>
    <property type="molecule type" value="Genomic_DNA"/>
</dbReference>
<organism evidence="1 2">
    <name type="scientific">Parelaphostrongylus tenuis</name>
    <name type="common">Meningeal worm</name>
    <dbReference type="NCBI Taxonomy" id="148309"/>
    <lineage>
        <taxon>Eukaryota</taxon>
        <taxon>Metazoa</taxon>
        <taxon>Ecdysozoa</taxon>
        <taxon>Nematoda</taxon>
        <taxon>Chromadorea</taxon>
        <taxon>Rhabditida</taxon>
        <taxon>Rhabditina</taxon>
        <taxon>Rhabditomorpha</taxon>
        <taxon>Strongyloidea</taxon>
        <taxon>Metastrongylidae</taxon>
        <taxon>Parelaphostrongylus</taxon>
    </lineage>
</organism>
<evidence type="ECO:0000313" key="1">
    <source>
        <dbReference type="EMBL" id="KAJ1372403.1"/>
    </source>
</evidence>
<dbReference type="Proteomes" id="UP001196413">
    <property type="component" value="Unassembled WGS sequence"/>
</dbReference>
<gene>
    <name evidence="1" type="ORF">KIN20_034551</name>
</gene>
<protein>
    <submittedName>
        <fullName evidence="1">Uncharacterized protein</fullName>
    </submittedName>
</protein>
<dbReference type="AlphaFoldDB" id="A0AAD5R9T9"/>
<evidence type="ECO:0000313" key="2">
    <source>
        <dbReference type="Proteomes" id="UP001196413"/>
    </source>
</evidence>
<proteinExistence type="predicted"/>
<reference evidence="1" key="1">
    <citation type="submission" date="2021-06" db="EMBL/GenBank/DDBJ databases">
        <title>Parelaphostrongylus tenuis whole genome reference sequence.</title>
        <authorList>
            <person name="Garwood T.J."/>
            <person name="Larsen P.A."/>
            <person name="Fountain-Jones N.M."/>
            <person name="Garbe J.R."/>
            <person name="Macchietto M.G."/>
            <person name="Kania S.A."/>
            <person name="Gerhold R.W."/>
            <person name="Richards J.E."/>
            <person name="Wolf T.M."/>
        </authorList>
    </citation>
    <scope>NUCLEOTIDE SEQUENCE</scope>
    <source>
        <strain evidence="1">MNPRO001-30</strain>
        <tissue evidence="1">Meninges</tissue>
    </source>
</reference>
<accession>A0AAD5R9T9</accession>
<name>A0AAD5R9T9_PARTN</name>